<dbReference type="EMBL" id="JBDIVD010000002">
    <property type="protein sequence ID" value="MEN3156476.1"/>
    <property type="molecule type" value="Genomic_DNA"/>
</dbReference>
<dbReference type="Pfam" id="PF02384">
    <property type="entry name" value="N6_Mtase"/>
    <property type="match status" value="1"/>
</dbReference>
<dbReference type="InterPro" id="IPR052916">
    <property type="entry name" value="Type-I_RE_MTase_Subunit"/>
</dbReference>
<keyword evidence="3 10" id="KW-0489">Methyltransferase</keyword>
<feature type="domain" description="DNA methylase adenine-specific" evidence="8">
    <location>
        <begin position="164"/>
        <end position="489"/>
    </location>
</feature>
<reference evidence="10 11" key="1">
    <citation type="submission" date="2024-05" db="EMBL/GenBank/DDBJ databases">
        <title>The mechanism of isolation and screening of efficient mineral weathering bacteria priestia aryabhattai c4-10 with weathered biotite.</title>
        <authorList>
            <person name="Yang S."/>
        </authorList>
    </citation>
    <scope>NUCLEOTIDE SEQUENCE [LARGE SCALE GENOMIC DNA]</scope>
    <source>
        <strain evidence="10 11">C4-10</strain>
    </source>
</reference>
<evidence type="ECO:0000256" key="6">
    <source>
        <dbReference type="ARBA" id="ARBA00022747"/>
    </source>
</evidence>
<protein>
    <recommendedName>
        <fullName evidence="2">site-specific DNA-methyltransferase (adenine-specific)</fullName>
        <ecNumber evidence="2">2.1.1.72</ecNumber>
    </recommendedName>
</protein>
<dbReference type="InterPro" id="IPR029063">
    <property type="entry name" value="SAM-dependent_MTases_sf"/>
</dbReference>
<dbReference type="GO" id="GO:0009307">
    <property type="term" value="P:DNA restriction-modification system"/>
    <property type="evidence" value="ECO:0007669"/>
    <property type="project" value="UniProtKB-KW"/>
</dbReference>
<dbReference type="EC" id="2.1.1.72" evidence="2"/>
<accession>A0ABD5KYY9</accession>
<keyword evidence="4 10" id="KW-0808">Transferase</keyword>
<sequence>MVLKADINFTSDLFDAANKLRGSVAPSEYKNFVLPLIFLRYLSLRFEKRRKELEGLVSNPNSDWYMEDPEMRKEVLSDEDQYRSERVYILPEKAHWSHIVANAKQSTIKKILDDAMKQIEESNRELEGVLPRNIYQGSNIPVESIAGLIEVFSRDVFGSSSEAVDVLGATYIYFISEFASSEGQRGGEFFTPASIVKLLVAMLEPISGTLFDPASGSGGMFVQSEDYTPNKHSLSFYGQENVEMTLRLGKMNVLMHGINADIRLGNSLLNDQFLIKHEDGSFDPMQFDHVIANPPFNLKDWGASRVSNQDPRLIVEYDKAVNNSNANYMWMQHFLWHLAPGGTAGYVMANGAMTTRASGEKEVRQKLIDDSYVDCIVQLPEKLFYGTGIPCCLFFLSKNRKGEKGFRERHNEILFIDSRKKGTMVSRRQRIFTQEEINQISTVYHAYKTGEGKYDDIEGFCKVATIEDVKKNDYKLTPGIYVGTEEVETDSVSYEEKMDELMSILQEQFAESNRLQEKILRNLEGVLK</sequence>
<keyword evidence="5" id="KW-0949">S-adenosyl-L-methionine</keyword>
<dbReference type="Pfam" id="PF12161">
    <property type="entry name" value="HsdM_N"/>
    <property type="match status" value="1"/>
</dbReference>
<evidence type="ECO:0000313" key="10">
    <source>
        <dbReference type="EMBL" id="MEN3156476.1"/>
    </source>
</evidence>
<dbReference type="GO" id="GO:0009007">
    <property type="term" value="F:site-specific DNA-methyltransferase (adenine-specific) activity"/>
    <property type="evidence" value="ECO:0007669"/>
    <property type="project" value="UniProtKB-EC"/>
</dbReference>
<feature type="domain" description="N6 adenine-specific DNA methyltransferase N-terminal" evidence="9">
    <location>
        <begin position="10"/>
        <end position="135"/>
    </location>
</feature>
<dbReference type="GO" id="GO:0032259">
    <property type="term" value="P:methylation"/>
    <property type="evidence" value="ECO:0007669"/>
    <property type="project" value="UniProtKB-KW"/>
</dbReference>
<organism evidence="10 11">
    <name type="scientific">Priestia aryabhattai</name>
    <name type="common">Bacillus aryabhattai</name>
    <dbReference type="NCBI Taxonomy" id="412384"/>
    <lineage>
        <taxon>Bacteria</taxon>
        <taxon>Bacillati</taxon>
        <taxon>Bacillota</taxon>
        <taxon>Bacilli</taxon>
        <taxon>Bacillales</taxon>
        <taxon>Bacillaceae</taxon>
        <taxon>Priestia</taxon>
    </lineage>
</organism>
<comment type="similarity">
    <text evidence="1">Belongs to the N(4)/N(6)-methyltransferase family.</text>
</comment>
<evidence type="ECO:0000256" key="3">
    <source>
        <dbReference type="ARBA" id="ARBA00022603"/>
    </source>
</evidence>
<dbReference type="PANTHER" id="PTHR42998:SF1">
    <property type="entry name" value="TYPE I RESTRICTION ENZYME HINDI METHYLASE SUBUNIT"/>
    <property type="match status" value="1"/>
</dbReference>
<evidence type="ECO:0000259" key="8">
    <source>
        <dbReference type="Pfam" id="PF02384"/>
    </source>
</evidence>
<dbReference type="SUPFAM" id="SSF53335">
    <property type="entry name" value="S-adenosyl-L-methionine-dependent methyltransferases"/>
    <property type="match status" value="1"/>
</dbReference>
<evidence type="ECO:0000259" key="9">
    <source>
        <dbReference type="Pfam" id="PF12161"/>
    </source>
</evidence>
<evidence type="ECO:0000256" key="5">
    <source>
        <dbReference type="ARBA" id="ARBA00022691"/>
    </source>
</evidence>
<reference evidence="10 11" key="2">
    <citation type="submission" date="2024-05" db="EMBL/GenBank/DDBJ databases">
        <authorList>
            <person name="Zheng X."/>
        </authorList>
    </citation>
    <scope>NUCLEOTIDE SEQUENCE [LARGE SCALE GENOMIC DNA]</scope>
    <source>
        <strain evidence="10 11">C4-10</strain>
    </source>
</reference>
<evidence type="ECO:0000256" key="4">
    <source>
        <dbReference type="ARBA" id="ARBA00022679"/>
    </source>
</evidence>
<dbReference type="AlphaFoldDB" id="A0ABD5KYY9"/>
<comment type="catalytic activity">
    <reaction evidence="7">
        <text>a 2'-deoxyadenosine in DNA + S-adenosyl-L-methionine = an N(6)-methyl-2'-deoxyadenosine in DNA + S-adenosyl-L-homocysteine + H(+)</text>
        <dbReference type="Rhea" id="RHEA:15197"/>
        <dbReference type="Rhea" id="RHEA-COMP:12418"/>
        <dbReference type="Rhea" id="RHEA-COMP:12419"/>
        <dbReference type="ChEBI" id="CHEBI:15378"/>
        <dbReference type="ChEBI" id="CHEBI:57856"/>
        <dbReference type="ChEBI" id="CHEBI:59789"/>
        <dbReference type="ChEBI" id="CHEBI:90615"/>
        <dbReference type="ChEBI" id="CHEBI:90616"/>
        <dbReference type="EC" id="2.1.1.72"/>
    </reaction>
</comment>
<keyword evidence="6" id="KW-0680">Restriction system</keyword>
<evidence type="ECO:0000256" key="2">
    <source>
        <dbReference type="ARBA" id="ARBA00011900"/>
    </source>
</evidence>
<comment type="caution">
    <text evidence="10">The sequence shown here is derived from an EMBL/GenBank/DDBJ whole genome shotgun (WGS) entry which is preliminary data.</text>
</comment>
<dbReference type="PRINTS" id="PR00507">
    <property type="entry name" value="N12N6MTFRASE"/>
</dbReference>
<dbReference type="InterPro" id="IPR003356">
    <property type="entry name" value="DNA_methylase_A-5"/>
</dbReference>
<dbReference type="Proteomes" id="UP001418804">
    <property type="component" value="Unassembled WGS sequence"/>
</dbReference>
<dbReference type="PANTHER" id="PTHR42998">
    <property type="entry name" value="TYPE I RESTRICTION ENZYME HINDVIIP M PROTEIN-RELATED"/>
    <property type="match status" value="1"/>
</dbReference>
<dbReference type="PROSITE" id="PS00092">
    <property type="entry name" value="N6_MTASE"/>
    <property type="match status" value="1"/>
</dbReference>
<dbReference type="RefSeq" id="WP_263036184.1">
    <property type="nucleotide sequence ID" value="NZ_JBDIVD010000002.1"/>
</dbReference>
<evidence type="ECO:0000313" key="11">
    <source>
        <dbReference type="Proteomes" id="UP001418804"/>
    </source>
</evidence>
<evidence type="ECO:0000256" key="7">
    <source>
        <dbReference type="ARBA" id="ARBA00047942"/>
    </source>
</evidence>
<evidence type="ECO:0000256" key="1">
    <source>
        <dbReference type="ARBA" id="ARBA00006594"/>
    </source>
</evidence>
<dbReference type="InterPro" id="IPR022749">
    <property type="entry name" value="D12N6_MeTrfase_N"/>
</dbReference>
<dbReference type="InterPro" id="IPR002052">
    <property type="entry name" value="DNA_methylase_N6_adenine_CS"/>
</dbReference>
<proteinExistence type="inferred from homology"/>
<name>A0ABD5KYY9_PRIAR</name>
<gene>
    <name evidence="10" type="ORF">ABDD91_26930</name>
</gene>
<dbReference type="InterPro" id="IPR038333">
    <property type="entry name" value="T1MK-like_N_sf"/>
</dbReference>
<dbReference type="Gene3D" id="3.40.50.150">
    <property type="entry name" value="Vaccinia Virus protein VP39"/>
    <property type="match status" value="1"/>
</dbReference>
<dbReference type="Gene3D" id="1.20.1260.30">
    <property type="match status" value="1"/>
</dbReference>